<dbReference type="AlphaFoldDB" id="A5WH48"/>
<feature type="transmembrane region" description="Helical" evidence="1">
    <location>
        <begin position="20"/>
        <end position="37"/>
    </location>
</feature>
<keyword evidence="1" id="KW-0812">Transmembrane</keyword>
<accession>A5WH48</accession>
<sequence length="183" mass="21436">MCTFHELWIYLGQNSGQLQTLIGFIALIIGILTVLYARKQIVIANQQWEDSLKLARFELQLKLLESVYECEKEIENFKKHYRKDILGKLDEAQNRNIIHLDNEVPGYDNLTFREVFDLPFELLKSNESAVTLIIERLTSSTNNELSRNELEDLLKELLRIISLIRKTHISISNKSKLIDQYLQ</sequence>
<gene>
    <name evidence="2" type="ordered locus">PsycPRwf_2049</name>
</gene>
<proteinExistence type="predicted"/>
<dbReference type="EMBL" id="CP000713">
    <property type="protein sequence ID" value="ABQ94989.1"/>
    <property type="molecule type" value="Genomic_DNA"/>
</dbReference>
<keyword evidence="1" id="KW-0472">Membrane</keyword>
<name>A5WH48_PSYWF</name>
<reference evidence="2" key="1">
    <citation type="submission" date="2007-05" db="EMBL/GenBank/DDBJ databases">
        <title>Complete sequence of chromosome of Psychrobacter sp. PRwf-1.</title>
        <authorList>
            <consortium name="US DOE Joint Genome Institute"/>
            <person name="Copeland A."/>
            <person name="Lucas S."/>
            <person name="Lapidus A."/>
            <person name="Barry K."/>
            <person name="Detter J.C."/>
            <person name="Glavina del Rio T."/>
            <person name="Hammon N."/>
            <person name="Israni S."/>
            <person name="Dalin E."/>
            <person name="Tice H."/>
            <person name="Pitluck S."/>
            <person name="Chain P."/>
            <person name="Malfatti S."/>
            <person name="Shin M."/>
            <person name="Vergez L."/>
            <person name="Schmutz J."/>
            <person name="Larimer F."/>
            <person name="Land M."/>
            <person name="Hauser L."/>
            <person name="Kyrpides N."/>
            <person name="Kim E."/>
            <person name="Tiedje J."/>
            <person name="Richardson P."/>
        </authorList>
    </citation>
    <scope>NUCLEOTIDE SEQUENCE [LARGE SCALE GENOMIC DNA]</scope>
    <source>
        <strain evidence="2">PRwf-1</strain>
    </source>
</reference>
<evidence type="ECO:0000256" key="1">
    <source>
        <dbReference type="SAM" id="Phobius"/>
    </source>
</evidence>
<keyword evidence="1" id="KW-1133">Transmembrane helix</keyword>
<evidence type="ECO:0000313" key="2">
    <source>
        <dbReference type="EMBL" id="ABQ94989.1"/>
    </source>
</evidence>
<organism evidence="2">
    <name type="scientific">Psychrobacter sp. (strain PRwf-1)</name>
    <dbReference type="NCBI Taxonomy" id="349106"/>
    <lineage>
        <taxon>Bacteria</taxon>
        <taxon>Pseudomonadati</taxon>
        <taxon>Pseudomonadota</taxon>
        <taxon>Gammaproteobacteria</taxon>
        <taxon>Moraxellales</taxon>
        <taxon>Moraxellaceae</taxon>
        <taxon>Psychrobacter</taxon>
    </lineage>
</organism>
<dbReference type="HOGENOM" id="CLU_1474042_0_0_6"/>
<protein>
    <submittedName>
        <fullName evidence="2">Uncharacterized protein</fullName>
    </submittedName>
</protein>
<dbReference type="KEGG" id="prw:PsycPRwf_2049"/>